<dbReference type="Pfam" id="PF11007">
    <property type="entry name" value="CotJA"/>
    <property type="match status" value="1"/>
</dbReference>
<dbReference type="EMBL" id="JAPMLT010000003">
    <property type="protein sequence ID" value="MCX7569789.1"/>
    <property type="molecule type" value="Genomic_DNA"/>
</dbReference>
<protein>
    <submittedName>
        <fullName evidence="1">Spore coat associated protein CotJA</fullName>
    </submittedName>
</protein>
<name>A0ABT3WYN2_9BACL</name>
<proteinExistence type="predicted"/>
<comment type="caution">
    <text evidence="1">The sequence shown here is derived from an EMBL/GenBank/DDBJ whole genome shotgun (WGS) entry which is preliminary data.</text>
</comment>
<dbReference type="InterPro" id="IPR020256">
    <property type="entry name" value="Spore_coat_CotJA"/>
</dbReference>
<dbReference type="RefSeq" id="WP_267151042.1">
    <property type="nucleotide sequence ID" value="NZ_JAPMLT010000003.1"/>
</dbReference>
<evidence type="ECO:0000313" key="1">
    <source>
        <dbReference type="EMBL" id="MCX7569789.1"/>
    </source>
</evidence>
<reference evidence="1 2" key="1">
    <citation type="submission" date="2022-11" db="EMBL/GenBank/DDBJ databases">
        <title>Study of microbial diversity in lake waters.</title>
        <authorList>
            <person name="Zhang J."/>
        </authorList>
    </citation>
    <scope>NUCLEOTIDE SEQUENCE [LARGE SCALE GENOMIC DNA]</scope>
    <source>
        <strain evidence="1 2">DT12</strain>
    </source>
</reference>
<organism evidence="1 2">
    <name type="scientific">Tumebacillus lacus</name>
    <dbReference type="NCBI Taxonomy" id="2995335"/>
    <lineage>
        <taxon>Bacteria</taxon>
        <taxon>Bacillati</taxon>
        <taxon>Bacillota</taxon>
        <taxon>Bacilli</taxon>
        <taxon>Bacillales</taxon>
        <taxon>Alicyclobacillaceae</taxon>
        <taxon>Tumebacillus</taxon>
    </lineage>
</organism>
<accession>A0ABT3WYN2</accession>
<gene>
    <name evidence="1" type="ORF">OS242_07410</name>
</gene>
<sequence>MATFTQYKVYYPFVGPCDPCPPIRAKTYNTPPQLYVPVQPPGLPQYDPYTALKQGTLWPAYYSPYDGRIESKPGE</sequence>
<dbReference type="Proteomes" id="UP001208017">
    <property type="component" value="Unassembled WGS sequence"/>
</dbReference>
<keyword evidence="2" id="KW-1185">Reference proteome</keyword>
<evidence type="ECO:0000313" key="2">
    <source>
        <dbReference type="Proteomes" id="UP001208017"/>
    </source>
</evidence>